<organism evidence="2 3">
    <name type="scientific">Psylliodes chrysocephalus</name>
    <dbReference type="NCBI Taxonomy" id="3402493"/>
    <lineage>
        <taxon>Eukaryota</taxon>
        <taxon>Metazoa</taxon>
        <taxon>Ecdysozoa</taxon>
        <taxon>Arthropoda</taxon>
        <taxon>Hexapoda</taxon>
        <taxon>Insecta</taxon>
        <taxon>Pterygota</taxon>
        <taxon>Neoptera</taxon>
        <taxon>Endopterygota</taxon>
        <taxon>Coleoptera</taxon>
        <taxon>Polyphaga</taxon>
        <taxon>Cucujiformia</taxon>
        <taxon>Chrysomeloidea</taxon>
        <taxon>Chrysomelidae</taxon>
        <taxon>Galerucinae</taxon>
        <taxon>Alticini</taxon>
        <taxon>Psylliodes</taxon>
    </lineage>
</organism>
<evidence type="ECO:0000313" key="2">
    <source>
        <dbReference type="EMBL" id="CAH1100989.1"/>
    </source>
</evidence>
<protein>
    <submittedName>
        <fullName evidence="2">Uncharacterized protein</fullName>
    </submittedName>
</protein>
<proteinExistence type="predicted"/>
<evidence type="ECO:0000256" key="1">
    <source>
        <dbReference type="SAM" id="SignalP"/>
    </source>
</evidence>
<sequence length="162" mass="18978">MTVTMIILQMVLLAIGVYSLSIDSWDVNDWEFINGLNKPDSFKTKSIFEDFNINEVTRNKKSAPRCAVKMVAKYHPNDGFDYYPKKYHEYECVPVTNDLSVIDTDFPYQDVCFVTDKECESIEKKVIFARKHNSSRVCGMEPHHRPLKVGCRCIHHYKYHFL</sequence>
<dbReference type="EMBL" id="OV651823">
    <property type="protein sequence ID" value="CAH1100989.1"/>
    <property type="molecule type" value="Genomic_DNA"/>
</dbReference>
<evidence type="ECO:0000313" key="3">
    <source>
        <dbReference type="Proteomes" id="UP001153636"/>
    </source>
</evidence>
<feature type="chain" id="PRO_5040293543" evidence="1">
    <location>
        <begin position="20"/>
        <end position="162"/>
    </location>
</feature>
<name>A0A9P0CKU4_9CUCU</name>
<keyword evidence="3" id="KW-1185">Reference proteome</keyword>
<accession>A0A9P0CKU4</accession>
<dbReference type="AlphaFoldDB" id="A0A9P0CKU4"/>
<gene>
    <name evidence="2" type="ORF">PSYICH_LOCUS2835</name>
</gene>
<reference evidence="2" key="1">
    <citation type="submission" date="2022-01" db="EMBL/GenBank/DDBJ databases">
        <authorList>
            <person name="King R."/>
        </authorList>
    </citation>
    <scope>NUCLEOTIDE SEQUENCE</scope>
</reference>
<keyword evidence="1" id="KW-0732">Signal</keyword>
<dbReference type="OrthoDB" id="6766830at2759"/>
<dbReference type="Proteomes" id="UP001153636">
    <property type="component" value="Chromosome 11"/>
</dbReference>
<feature type="signal peptide" evidence="1">
    <location>
        <begin position="1"/>
        <end position="19"/>
    </location>
</feature>